<sequence>MSDSMPDAPLQPTDPPTPEALHAALERLAAHLAAARQPNTELMRSALTGYVRAAVGAGLTLADTRQVAGALVRSVGLAQGWDTERTDAVRSALARLVRASYVVEARRPRSEVA</sequence>
<dbReference type="AlphaFoldDB" id="W0RDU5"/>
<accession>W0RDU5</accession>
<dbReference type="EMBL" id="CP007128">
    <property type="protein sequence ID" value="AHG88500.1"/>
    <property type="molecule type" value="Genomic_DNA"/>
</dbReference>
<keyword evidence="2" id="KW-1185">Reference proteome</keyword>
<dbReference type="RefSeq" id="WP_025410035.1">
    <property type="nucleotide sequence ID" value="NZ_CP007128.1"/>
</dbReference>
<dbReference type="HOGENOM" id="CLU_2129834_0_0_0"/>
<dbReference type="InParanoid" id="W0RDU5"/>
<protein>
    <submittedName>
        <fullName evidence="1">Uncharacterized protein</fullName>
    </submittedName>
</protein>
<name>W0RDU5_9BACT</name>
<dbReference type="Proteomes" id="UP000019151">
    <property type="component" value="Chromosome"/>
</dbReference>
<gene>
    <name evidence="1" type="ORF">J421_0963</name>
</gene>
<proteinExistence type="predicted"/>
<evidence type="ECO:0000313" key="2">
    <source>
        <dbReference type="Proteomes" id="UP000019151"/>
    </source>
</evidence>
<organism evidence="1 2">
    <name type="scientific">Gemmatirosa kalamazoonensis</name>
    <dbReference type="NCBI Taxonomy" id="861299"/>
    <lineage>
        <taxon>Bacteria</taxon>
        <taxon>Pseudomonadati</taxon>
        <taxon>Gemmatimonadota</taxon>
        <taxon>Gemmatimonadia</taxon>
        <taxon>Gemmatimonadales</taxon>
        <taxon>Gemmatimonadaceae</taxon>
        <taxon>Gemmatirosa</taxon>
    </lineage>
</organism>
<reference evidence="1 2" key="1">
    <citation type="journal article" date="2014" name="Genome Announc.">
        <title>Genome Sequence and Methylome of Soil Bacterium Gemmatirosa kalamazoonensis KBS708T, a Member of the Rarely Cultivated Gemmatimonadetes Phylum.</title>
        <authorList>
            <person name="Debruyn J.M."/>
            <person name="Radosevich M."/>
            <person name="Wommack K.E."/>
            <person name="Polson S.W."/>
            <person name="Hauser L.J."/>
            <person name="Fawaz M.N."/>
            <person name="Korlach J."/>
            <person name="Tsai Y.C."/>
        </authorList>
    </citation>
    <scope>NUCLEOTIDE SEQUENCE [LARGE SCALE GENOMIC DNA]</scope>
    <source>
        <strain evidence="1 2">KBS708</strain>
    </source>
</reference>
<evidence type="ECO:0000313" key="1">
    <source>
        <dbReference type="EMBL" id="AHG88500.1"/>
    </source>
</evidence>
<dbReference type="KEGG" id="gba:J421_0963"/>